<dbReference type="Proteomes" id="UP001642484">
    <property type="component" value="Unassembled WGS sequence"/>
</dbReference>
<reference evidence="1 2" key="1">
    <citation type="submission" date="2024-02" db="EMBL/GenBank/DDBJ databases">
        <authorList>
            <person name="Chen Y."/>
            <person name="Shah S."/>
            <person name="Dougan E. K."/>
            <person name="Thang M."/>
            <person name="Chan C."/>
        </authorList>
    </citation>
    <scope>NUCLEOTIDE SEQUENCE [LARGE SCALE GENOMIC DNA]</scope>
</reference>
<dbReference type="PANTHER" id="PTHR45661:SF3">
    <property type="entry name" value="IG-LIKE DOMAIN-CONTAINING PROTEIN"/>
    <property type="match status" value="1"/>
</dbReference>
<evidence type="ECO:0000313" key="1">
    <source>
        <dbReference type="EMBL" id="CAK9090500.1"/>
    </source>
</evidence>
<gene>
    <name evidence="1" type="ORF">CCMP2556_LOCUS43488</name>
</gene>
<name>A0ABP0QRL3_9DINO</name>
<dbReference type="InterPro" id="IPR026906">
    <property type="entry name" value="LRR_5"/>
</dbReference>
<organism evidence="1 2">
    <name type="scientific">Durusdinium trenchii</name>
    <dbReference type="NCBI Taxonomy" id="1381693"/>
    <lineage>
        <taxon>Eukaryota</taxon>
        <taxon>Sar</taxon>
        <taxon>Alveolata</taxon>
        <taxon>Dinophyceae</taxon>
        <taxon>Suessiales</taxon>
        <taxon>Symbiodiniaceae</taxon>
        <taxon>Durusdinium</taxon>
    </lineage>
</organism>
<sequence>MRSPRLGTFAGGHPGEARIDAHAFQDCDLVAEVVIPNELWTHVGFGAFGSCTSLTKLKIPDSVMEIGEGSVTHIGRCAFDGCNALVNLTIPNSVTYIGDTAFGNCSSLLNLTIPDSVTHIADRVFVLSKLDHPKVGIGGPEEVNQNGLVSFLCRLPRPQRRPGAITVITVEGGEHVVQRFGDSSKAEICPAQQVYHWILN</sequence>
<proteinExistence type="predicted"/>
<protein>
    <recommendedName>
        <fullName evidence="3">Leucine-rich repeat domain-containing protein</fullName>
    </recommendedName>
</protein>
<dbReference type="InterPro" id="IPR053139">
    <property type="entry name" value="Surface_bspA-like"/>
</dbReference>
<dbReference type="EMBL" id="CAXAMN010024862">
    <property type="protein sequence ID" value="CAK9090500.1"/>
    <property type="molecule type" value="Genomic_DNA"/>
</dbReference>
<dbReference type="Gene3D" id="3.80.10.10">
    <property type="entry name" value="Ribonuclease Inhibitor"/>
    <property type="match status" value="1"/>
</dbReference>
<dbReference type="Pfam" id="PF13306">
    <property type="entry name" value="LRR_5"/>
    <property type="match status" value="1"/>
</dbReference>
<evidence type="ECO:0000313" key="2">
    <source>
        <dbReference type="Proteomes" id="UP001642484"/>
    </source>
</evidence>
<keyword evidence="2" id="KW-1185">Reference proteome</keyword>
<evidence type="ECO:0008006" key="3">
    <source>
        <dbReference type="Google" id="ProtNLM"/>
    </source>
</evidence>
<dbReference type="PANTHER" id="PTHR45661">
    <property type="entry name" value="SURFACE ANTIGEN"/>
    <property type="match status" value="1"/>
</dbReference>
<accession>A0ABP0QRL3</accession>
<dbReference type="SUPFAM" id="SSF52058">
    <property type="entry name" value="L domain-like"/>
    <property type="match status" value="1"/>
</dbReference>
<comment type="caution">
    <text evidence="1">The sequence shown here is derived from an EMBL/GenBank/DDBJ whole genome shotgun (WGS) entry which is preliminary data.</text>
</comment>
<dbReference type="InterPro" id="IPR032675">
    <property type="entry name" value="LRR_dom_sf"/>
</dbReference>